<protein>
    <submittedName>
        <fullName evidence="1">Uncharacterized protein</fullName>
    </submittedName>
</protein>
<organism evidence="1 2">
    <name type="scientific">Roseimicrobium gellanilyticum</name>
    <dbReference type="NCBI Taxonomy" id="748857"/>
    <lineage>
        <taxon>Bacteria</taxon>
        <taxon>Pseudomonadati</taxon>
        <taxon>Verrucomicrobiota</taxon>
        <taxon>Verrucomicrobiia</taxon>
        <taxon>Verrucomicrobiales</taxon>
        <taxon>Verrucomicrobiaceae</taxon>
        <taxon>Roseimicrobium</taxon>
    </lineage>
</organism>
<dbReference type="AlphaFoldDB" id="A0A366H053"/>
<accession>A0A366H053</accession>
<dbReference type="Proteomes" id="UP000253426">
    <property type="component" value="Unassembled WGS sequence"/>
</dbReference>
<proteinExistence type="predicted"/>
<evidence type="ECO:0000313" key="2">
    <source>
        <dbReference type="Proteomes" id="UP000253426"/>
    </source>
</evidence>
<sequence length="143" mass="16128">MRGIIRPISEAELRGMMEAAFNPPLLGETLTRERFAKEYWAVHARVQAALLTIGIHDQYGEADFTMNDDGPLARSLGIQLSSKKLWSPKFLGVLQTILSREPEAYRVFVDHTILEEQEFFLLVTADEAVGFSPNPAVFSIFEK</sequence>
<comment type="caution">
    <text evidence="1">The sequence shown here is derived from an EMBL/GenBank/DDBJ whole genome shotgun (WGS) entry which is preliminary data.</text>
</comment>
<keyword evidence="2" id="KW-1185">Reference proteome</keyword>
<gene>
    <name evidence="1" type="ORF">DES53_1293</name>
</gene>
<reference evidence="1 2" key="1">
    <citation type="submission" date="2018-06" db="EMBL/GenBank/DDBJ databases">
        <title>Genomic Encyclopedia of Type Strains, Phase IV (KMG-IV): sequencing the most valuable type-strain genomes for metagenomic binning, comparative biology and taxonomic classification.</title>
        <authorList>
            <person name="Goeker M."/>
        </authorList>
    </citation>
    <scope>NUCLEOTIDE SEQUENCE [LARGE SCALE GENOMIC DNA]</scope>
    <source>
        <strain evidence="1 2">DSM 25532</strain>
    </source>
</reference>
<dbReference type="RefSeq" id="WP_113962472.1">
    <property type="nucleotide sequence ID" value="NZ_QNRR01000029.1"/>
</dbReference>
<name>A0A366H053_9BACT</name>
<dbReference type="EMBL" id="QNRR01000029">
    <property type="protein sequence ID" value="RBP35073.1"/>
    <property type="molecule type" value="Genomic_DNA"/>
</dbReference>
<evidence type="ECO:0000313" key="1">
    <source>
        <dbReference type="EMBL" id="RBP35073.1"/>
    </source>
</evidence>